<feature type="compositionally biased region" description="Polar residues" evidence="1">
    <location>
        <begin position="245"/>
        <end position="272"/>
    </location>
</feature>
<feature type="compositionally biased region" description="Basic and acidic residues" evidence="1">
    <location>
        <begin position="665"/>
        <end position="689"/>
    </location>
</feature>
<dbReference type="Proteomes" id="UP000516437">
    <property type="component" value="Chromosome 8"/>
</dbReference>
<dbReference type="InterPro" id="IPR012921">
    <property type="entry name" value="SPOC_C"/>
</dbReference>
<proteinExistence type="predicted"/>
<feature type="region of interest" description="Disordered" evidence="1">
    <location>
        <begin position="611"/>
        <end position="747"/>
    </location>
</feature>
<evidence type="ECO:0000256" key="1">
    <source>
        <dbReference type="SAM" id="MobiDB-lite"/>
    </source>
</evidence>
<dbReference type="InterPro" id="IPR003618">
    <property type="entry name" value="TFIIS_cen_dom"/>
</dbReference>
<feature type="region of interest" description="Disordered" evidence="1">
    <location>
        <begin position="297"/>
        <end position="333"/>
    </location>
</feature>
<evidence type="ECO:0000259" key="2">
    <source>
        <dbReference type="PROSITE" id="PS51321"/>
    </source>
</evidence>
<dbReference type="InterPro" id="IPR036575">
    <property type="entry name" value="TFIIS_cen_dom_sf"/>
</dbReference>
<feature type="compositionally biased region" description="Low complexity" evidence="1">
    <location>
        <begin position="188"/>
        <end position="197"/>
    </location>
</feature>
<feature type="compositionally biased region" description="Polar residues" evidence="1">
    <location>
        <begin position="918"/>
        <end position="949"/>
    </location>
</feature>
<feature type="compositionally biased region" description="Polar residues" evidence="1">
    <location>
        <begin position="690"/>
        <end position="702"/>
    </location>
</feature>
<feature type="compositionally biased region" description="Basic and acidic residues" evidence="1">
    <location>
        <begin position="529"/>
        <end position="558"/>
    </location>
</feature>
<dbReference type="GO" id="GO:0005634">
    <property type="term" value="C:nucleus"/>
    <property type="evidence" value="ECO:0007669"/>
    <property type="project" value="TreeGrafter"/>
</dbReference>
<feature type="region of interest" description="Disordered" evidence="1">
    <location>
        <begin position="903"/>
        <end position="994"/>
    </location>
</feature>
<feature type="compositionally biased region" description="Polar residues" evidence="1">
    <location>
        <begin position="980"/>
        <end position="993"/>
    </location>
</feature>
<dbReference type="PANTHER" id="PTHR11477:SF20">
    <property type="entry name" value="SPOC DOMAIN _ TRANSCRIPTION ELONGATION FACTOR S-II PROTEIN"/>
    <property type="match status" value="1"/>
</dbReference>
<dbReference type="AlphaFoldDB" id="A0A6A1UVS0"/>
<dbReference type="CDD" id="cd21538">
    <property type="entry name" value="SPOC_TFIIS"/>
    <property type="match status" value="1"/>
</dbReference>
<protein>
    <submittedName>
        <fullName evidence="3">PHD finger protein 3</fullName>
    </submittedName>
</protein>
<evidence type="ECO:0000313" key="4">
    <source>
        <dbReference type="Proteomes" id="UP000516437"/>
    </source>
</evidence>
<dbReference type="SUPFAM" id="SSF46942">
    <property type="entry name" value="Elongation factor TFIIS domain 2"/>
    <property type="match status" value="1"/>
</dbReference>
<feature type="compositionally biased region" description="Polar residues" evidence="1">
    <location>
        <begin position="169"/>
        <end position="180"/>
    </location>
</feature>
<dbReference type="PANTHER" id="PTHR11477">
    <property type="entry name" value="TRANSCRIPTION FACTOR S-II ZINC FINGER DOMAIN-CONTAINING PROTEIN"/>
    <property type="match status" value="1"/>
</dbReference>
<feature type="compositionally biased region" description="Polar residues" evidence="1">
    <location>
        <begin position="297"/>
        <end position="306"/>
    </location>
</feature>
<dbReference type="GO" id="GO:0006351">
    <property type="term" value="P:DNA-templated transcription"/>
    <property type="evidence" value="ECO:0007669"/>
    <property type="project" value="InterPro"/>
</dbReference>
<sequence>MSNNLVSQHLSIPSVQIGQLEPVLNNMESSVQDRQMGLMGSVSNGTATHQYSISNKQVELLEPFSIDPGLQRLSTANIQTVGIEHNGNRMGLQQFIPNRQLEPMETMLNDAGSQQLSPSIKRKAAAEPLYDNTAAQQLLFPNKRVAQLEHRPWLQPVSGPYRKPAQVQYMSSTPGSLHSSTQHKKVVSSKSGSQRSSIPKNQTAGLQPSPKGHTESFESVRSKMRESLAGALELVSQLKDKSSSPEKNSQSDSASASGQIQENAQPAESVSTALDAPGNESGEPKVTLLSHEACSAHISNNGNSGSARILADGKTGESPQTQKSDGQETQSNYVLPGEDVSFGDDFFAKDELLQGNGLSWILDSDMQVVGKREFHTAEEQKSGHYELVRQKEESIQTPQMVAFKIEAELFKLFGGVNKKYKEKGRSLLFNLKDRNNPELRERVMSGDIPPERLCAMTAEELASEELSQWRIAKAEEFAQMVVLPDEDVDIRRLVKKTHKGDIQVEVEQDESVPMEVVSVRASSLTPRESNIKEMEASHPSKPDRTKNKVDASGERSNSDDQENPYEFTIPSSEGNDLMQGLMVDDDALKDAEFLPPIVSLDEFMESLNAEPPFENLPVDAGKVTPFSDKDDSELGSESKTSNVASKAIDVTTDKTETVDVTNSKSDVDQKSNEGDAKAKLTEGDDDMKTSDYQADKNYNSEESVVKHDTEADVNSNVTHPEVKSTESSADFRSSDRHAKSEIVSPSGISNSDHVWEGLLQLNTSAMASVAGIFKSGERTSAKEWSTSLEIKGRVRLDAFEKFLQELPLSRSRAVMVMHFVLVEGSVESEDASLHEVADSYVLDERVGFAEPSPGVELYFCPPHKRTREMLSKILPTEHIEALNNIDNGLIGVIVWRKAQLTSRISPNSSSHQKHKKQNVTSRRQQETNMNANFTPKQNPSRGLTPSNFKPSPDDEDDDIPPGFGPPAARDEDDLPEFNFSGGSVPSSQHNFVQNPYRGLGNQSVSQNSSRPVDQMRELVHKYGQPGAGGSFGNWQENRGFGVAVQPWNEDDDDIPEWQPQAPQRQLPPQQSVHSFHQPVLRPHLVNQPPFVSAPQQPSHQSMMALQSPLSLTQAPQGTWWVPPVQANSQQSSNLGCQPNVGQFSGVPGRGVGQPGAAWRQNAPNNGGF</sequence>
<feature type="region of interest" description="Disordered" evidence="1">
    <location>
        <begin position="236"/>
        <end position="284"/>
    </location>
</feature>
<feature type="compositionally biased region" description="Polar residues" evidence="1">
    <location>
        <begin position="1126"/>
        <end position="1142"/>
    </location>
</feature>
<feature type="domain" description="TFIIS central" evidence="2">
    <location>
        <begin position="376"/>
        <end position="489"/>
    </location>
</feature>
<accession>A0A6A1UVS0</accession>
<dbReference type="EMBL" id="RXIC02000026">
    <property type="protein sequence ID" value="KAB1204534.1"/>
    <property type="molecule type" value="Genomic_DNA"/>
</dbReference>
<feature type="region of interest" description="Disordered" evidence="1">
    <location>
        <begin position="169"/>
        <end position="223"/>
    </location>
</feature>
<feature type="compositionally biased region" description="Polar residues" evidence="1">
    <location>
        <begin position="635"/>
        <end position="644"/>
    </location>
</feature>
<reference evidence="3 4" key="1">
    <citation type="journal article" date="2019" name="Plant Biotechnol. J.">
        <title>The red bayberry genome and genetic basis of sex determination.</title>
        <authorList>
            <person name="Jia H.M."/>
            <person name="Jia H.J."/>
            <person name="Cai Q.L."/>
            <person name="Wang Y."/>
            <person name="Zhao H.B."/>
            <person name="Yang W.F."/>
            <person name="Wang G.Y."/>
            <person name="Li Y.H."/>
            <person name="Zhan D.L."/>
            <person name="Shen Y.T."/>
            <person name="Niu Q.F."/>
            <person name="Chang L."/>
            <person name="Qiu J."/>
            <person name="Zhao L."/>
            <person name="Xie H.B."/>
            <person name="Fu W.Y."/>
            <person name="Jin J."/>
            <person name="Li X.W."/>
            <person name="Jiao Y."/>
            <person name="Zhou C.C."/>
            <person name="Tu T."/>
            <person name="Chai C.Y."/>
            <person name="Gao J.L."/>
            <person name="Fan L.J."/>
            <person name="van de Weg E."/>
            <person name="Wang J.Y."/>
            <person name="Gao Z.S."/>
        </authorList>
    </citation>
    <scope>NUCLEOTIDE SEQUENCE [LARGE SCALE GENOMIC DNA]</scope>
    <source>
        <tissue evidence="3">Leaves</tissue>
    </source>
</reference>
<dbReference type="Pfam" id="PF07744">
    <property type="entry name" value="SPOC"/>
    <property type="match status" value="1"/>
</dbReference>
<feature type="region of interest" description="Disordered" evidence="1">
    <location>
        <begin position="520"/>
        <end position="576"/>
    </location>
</feature>
<dbReference type="SMART" id="SM00510">
    <property type="entry name" value="TFS2M"/>
    <property type="match status" value="1"/>
</dbReference>
<dbReference type="PROSITE" id="PS51321">
    <property type="entry name" value="TFIIS_CENTRAL"/>
    <property type="match status" value="1"/>
</dbReference>
<dbReference type="Gene3D" id="1.10.472.30">
    <property type="entry name" value="Transcription elongation factor S-II, central domain"/>
    <property type="match status" value="1"/>
</dbReference>
<name>A0A6A1UVS0_9ROSI</name>
<feature type="compositionally biased region" description="Basic and acidic residues" evidence="1">
    <location>
        <begin position="212"/>
        <end position="223"/>
    </location>
</feature>
<feature type="region of interest" description="Disordered" evidence="1">
    <location>
        <begin position="1126"/>
        <end position="1168"/>
    </location>
</feature>
<dbReference type="OrthoDB" id="1884872at2759"/>
<evidence type="ECO:0000313" key="3">
    <source>
        <dbReference type="EMBL" id="KAB1204534.1"/>
    </source>
</evidence>
<comment type="caution">
    <text evidence="3">The sequence shown here is derived from an EMBL/GenBank/DDBJ whole genome shotgun (WGS) entry which is preliminary data.</text>
</comment>
<gene>
    <name evidence="3" type="ORF">CJ030_MR8G021814</name>
</gene>
<dbReference type="Pfam" id="PF07500">
    <property type="entry name" value="TFIIS_M"/>
    <property type="match status" value="1"/>
</dbReference>
<organism evidence="3 4">
    <name type="scientific">Morella rubra</name>
    <name type="common">Chinese bayberry</name>
    <dbReference type="NCBI Taxonomy" id="262757"/>
    <lineage>
        <taxon>Eukaryota</taxon>
        <taxon>Viridiplantae</taxon>
        <taxon>Streptophyta</taxon>
        <taxon>Embryophyta</taxon>
        <taxon>Tracheophyta</taxon>
        <taxon>Spermatophyta</taxon>
        <taxon>Magnoliopsida</taxon>
        <taxon>eudicotyledons</taxon>
        <taxon>Gunneridae</taxon>
        <taxon>Pentapetalae</taxon>
        <taxon>rosids</taxon>
        <taxon>fabids</taxon>
        <taxon>Fagales</taxon>
        <taxon>Myricaceae</taxon>
        <taxon>Morella</taxon>
    </lineage>
</organism>
<keyword evidence="4" id="KW-1185">Reference proteome</keyword>
<feature type="compositionally biased region" description="Polar residues" evidence="1">
    <location>
        <begin position="317"/>
        <end position="333"/>
    </location>
</feature>